<feature type="domain" description="HTH cro/C1-type" evidence="2">
    <location>
        <begin position="9"/>
        <end position="64"/>
    </location>
</feature>
<name>A0ABQ5NIS7_9BACI</name>
<evidence type="ECO:0000313" key="4">
    <source>
        <dbReference type="Proteomes" id="UP001065593"/>
    </source>
</evidence>
<keyword evidence="4" id="KW-1185">Reference proteome</keyword>
<dbReference type="EMBL" id="BRZA01000002">
    <property type="protein sequence ID" value="GLC88217.1"/>
    <property type="molecule type" value="Genomic_DNA"/>
</dbReference>
<dbReference type="CDD" id="cd00093">
    <property type="entry name" value="HTH_XRE"/>
    <property type="match status" value="1"/>
</dbReference>
<evidence type="ECO:0000259" key="2">
    <source>
        <dbReference type="PROSITE" id="PS50943"/>
    </source>
</evidence>
<dbReference type="Proteomes" id="UP001065593">
    <property type="component" value="Unassembled WGS sequence"/>
</dbReference>
<comment type="caution">
    <text evidence="3">The sequence shown here is derived from an EMBL/GenBank/DDBJ whole genome shotgun (WGS) entry which is preliminary data.</text>
</comment>
<dbReference type="RefSeq" id="WP_264987983.1">
    <property type="nucleotide sequence ID" value="NZ_BRZA01000002.1"/>
</dbReference>
<dbReference type="InterPro" id="IPR050807">
    <property type="entry name" value="TransReg_Diox_bact_type"/>
</dbReference>
<dbReference type="PROSITE" id="PS50943">
    <property type="entry name" value="HTH_CROC1"/>
    <property type="match status" value="1"/>
</dbReference>
<sequence length="243" mass="28344">MIDNFGDVISNARKEKKLTLREAAKQIGISHPYLSQLEKNKNKKPSLEILYKIAYELNISFAYLILLSEIDIGYTANQFTKEALEFIKERKNNDFQMQQEFPHDLNVKENPLIALDTFNYLETAEELKESIRQNLLKGALKNLSNYKLEEENSFKNPLLKNFQDSGGTVNHKITFDIPAYKSSTIDGITFTTYIPPDEAKENFFNIEHLLELNFDLLHYRGKKITREQKERLLQSLKSIMEEK</sequence>
<dbReference type="SUPFAM" id="SSF47413">
    <property type="entry name" value="lambda repressor-like DNA-binding domains"/>
    <property type="match status" value="1"/>
</dbReference>
<gene>
    <name evidence="3" type="ORF">LYSBPC_13440</name>
</gene>
<dbReference type="PANTHER" id="PTHR46797:SF1">
    <property type="entry name" value="METHYLPHOSPHONATE SYNTHASE"/>
    <property type="match status" value="1"/>
</dbReference>
<dbReference type="Pfam" id="PF01381">
    <property type="entry name" value="HTH_3"/>
    <property type="match status" value="1"/>
</dbReference>
<evidence type="ECO:0000313" key="3">
    <source>
        <dbReference type="EMBL" id="GLC88217.1"/>
    </source>
</evidence>
<dbReference type="InterPro" id="IPR010982">
    <property type="entry name" value="Lambda_DNA-bd_dom_sf"/>
</dbReference>
<dbReference type="SMART" id="SM00530">
    <property type="entry name" value="HTH_XRE"/>
    <property type="match status" value="1"/>
</dbReference>
<keyword evidence="1" id="KW-0238">DNA-binding</keyword>
<reference evidence="3" key="1">
    <citation type="submission" date="2022-08" db="EMBL/GenBank/DDBJ databases">
        <title>Draft genome sequence of Lysinibacillus sp. strain KH24.</title>
        <authorList>
            <person name="Kanbe H."/>
            <person name="Itoh H."/>
        </authorList>
    </citation>
    <scope>NUCLEOTIDE SEQUENCE</scope>
    <source>
        <strain evidence="3">KH24</strain>
    </source>
</reference>
<organism evidence="3 4">
    <name type="scientific">Lysinibacillus piscis</name>
    <dbReference type="NCBI Taxonomy" id="2518931"/>
    <lineage>
        <taxon>Bacteria</taxon>
        <taxon>Bacillati</taxon>
        <taxon>Bacillota</taxon>
        <taxon>Bacilli</taxon>
        <taxon>Bacillales</taxon>
        <taxon>Bacillaceae</taxon>
        <taxon>Lysinibacillus</taxon>
    </lineage>
</organism>
<dbReference type="PANTHER" id="PTHR46797">
    <property type="entry name" value="HTH-TYPE TRANSCRIPTIONAL REGULATOR"/>
    <property type="match status" value="1"/>
</dbReference>
<protein>
    <recommendedName>
        <fullName evidence="2">HTH cro/C1-type domain-containing protein</fullName>
    </recommendedName>
</protein>
<proteinExistence type="predicted"/>
<dbReference type="Gene3D" id="1.10.260.40">
    <property type="entry name" value="lambda repressor-like DNA-binding domains"/>
    <property type="match status" value="1"/>
</dbReference>
<accession>A0ABQ5NIS7</accession>
<evidence type="ECO:0000256" key="1">
    <source>
        <dbReference type="ARBA" id="ARBA00023125"/>
    </source>
</evidence>
<dbReference type="InterPro" id="IPR001387">
    <property type="entry name" value="Cro/C1-type_HTH"/>
</dbReference>